<comment type="caution">
    <text evidence="2">The sequence shown here is derived from an EMBL/GenBank/DDBJ whole genome shotgun (WGS) entry which is preliminary data.</text>
</comment>
<accession>A0A0G1RV44</accession>
<evidence type="ECO:0008006" key="4">
    <source>
        <dbReference type="Google" id="ProtNLM"/>
    </source>
</evidence>
<feature type="transmembrane region" description="Helical" evidence="1">
    <location>
        <begin position="332"/>
        <end position="350"/>
    </location>
</feature>
<gene>
    <name evidence="2" type="ORF">UX85_C0005G0019</name>
</gene>
<keyword evidence="1" id="KW-0472">Membrane</keyword>
<feature type="transmembrane region" description="Helical" evidence="1">
    <location>
        <begin position="147"/>
        <end position="163"/>
    </location>
</feature>
<feature type="transmembrane region" description="Helical" evidence="1">
    <location>
        <begin position="175"/>
        <end position="201"/>
    </location>
</feature>
<evidence type="ECO:0000313" key="2">
    <source>
        <dbReference type="EMBL" id="KKU60981.1"/>
    </source>
</evidence>
<name>A0A0G1RV44_9BACT</name>
<sequence length="527" mass="61170">MSGVWRRLKSFWKQNKLKLPLLLGLAAILALSFKIAQARSLSLHFGDEEDHIAFAYFVNRGYRLHRDLQNNHQPLVYFASAAIQKITQPDNIFMLIRRHRQTMYVYGALWSVILVWRFKGLGLLFVTFFEFLKYFLFGNINLMETQAVYPAVYLFAVMLEVWFKRVLPRKKEAVFLGLNAFLVIFNMVPLWPWLLMVYGLFWFKARKSLKWQALGLGLGILVLFAGNYSPIDWFRETVWNNFFYAIPDLSPFKSSLDWAKMVFFPFLALVTPGSLMAKFIAMFFSGWLVTCGYLVYRRDKMALAWGGTYLFLMLANNRVLSPGAVFYHGFHLLPWLGLMIFLFGFGLRLVVTEYPKLKLGLVAVFGLWGFTLMTSRDMPYFLLNTDVNYEYYVNYSTLDDVNFAIKTLTAPGDRLAVTANEPLLYWNSGAELPTRQVVYGGWEPKVKSLRQDYNQVFYGDAPPEIIYGGDEPKLLNENYANISRFGKATELFVRRDKFDKITQDQWQALSTRGFHAPGDKDYGKKTR</sequence>
<keyword evidence="1" id="KW-1133">Transmembrane helix</keyword>
<organism evidence="2 3">
    <name type="scientific">Candidatus Beckwithbacteria bacterium GW2011_GWB1_47_15</name>
    <dbReference type="NCBI Taxonomy" id="1618371"/>
    <lineage>
        <taxon>Bacteria</taxon>
        <taxon>Candidatus Beckwithiibacteriota</taxon>
    </lineage>
</organism>
<feature type="transmembrane region" description="Helical" evidence="1">
    <location>
        <begin position="302"/>
        <end position="320"/>
    </location>
</feature>
<feature type="transmembrane region" description="Helical" evidence="1">
    <location>
        <begin position="103"/>
        <end position="126"/>
    </location>
</feature>
<dbReference type="EMBL" id="LCNT01000005">
    <property type="protein sequence ID" value="KKU60981.1"/>
    <property type="molecule type" value="Genomic_DNA"/>
</dbReference>
<evidence type="ECO:0000256" key="1">
    <source>
        <dbReference type="SAM" id="Phobius"/>
    </source>
</evidence>
<reference evidence="2 3" key="1">
    <citation type="journal article" date="2015" name="Nature">
        <title>rRNA introns, odd ribosomes, and small enigmatic genomes across a large radiation of phyla.</title>
        <authorList>
            <person name="Brown C.T."/>
            <person name="Hug L.A."/>
            <person name="Thomas B.C."/>
            <person name="Sharon I."/>
            <person name="Castelle C.J."/>
            <person name="Singh A."/>
            <person name="Wilkins M.J."/>
            <person name="Williams K.H."/>
            <person name="Banfield J.F."/>
        </authorList>
    </citation>
    <scope>NUCLEOTIDE SEQUENCE [LARGE SCALE GENOMIC DNA]</scope>
</reference>
<protein>
    <recommendedName>
        <fullName evidence="4">Glycosyltransferase RgtA/B/C/D-like domain-containing protein</fullName>
    </recommendedName>
</protein>
<feature type="transmembrane region" description="Helical" evidence="1">
    <location>
        <begin position="262"/>
        <end position="295"/>
    </location>
</feature>
<feature type="transmembrane region" description="Helical" evidence="1">
    <location>
        <begin position="357"/>
        <end position="375"/>
    </location>
</feature>
<evidence type="ECO:0000313" key="3">
    <source>
        <dbReference type="Proteomes" id="UP000033860"/>
    </source>
</evidence>
<proteinExistence type="predicted"/>
<keyword evidence="1" id="KW-0812">Transmembrane</keyword>
<dbReference type="AlphaFoldDB" id="A0A0G1RV44"/>
<dbReference type="Proteomes" id="UP000033860">
    <property type="component" value="Unassembled WGS sequence"/>
</dbReference>